<accession>A0A419DC75</accession>
<feature type="transmembrane region" description="Helical" evidence="1">
    <location>
        <begin position="12"/>
        <end position="37"/>
    </location>
</feature>
<proteinExistence type="predicted"/>
<keyword evidence="1" id="KW-0472">Membrane</keyword>
<dbReference type="EMBL" id="QZJW01000039">
    <property type="protein sequence ID" value="RJO60766.1"/>
    <property type="molecule type" value="Genomic_DNA"/>
</dbReference>
<evidence type="ECO:0000313" key="2">
    <source>
        <dbReference type="EMBL" id="RJO60766.1"/>
    </source>
</evidence>
<evidence type="ECO:0000256" key="1">
    <source>
        <dbReference type="SAM" id="Phobius"/>
    </source>
</evidence>
<comment type="caution">
    <text evidence="2">The sequence shown here is derived from an EMBL/GenBank/DDBJ whole genome shotgun (WGS) entry which is preliminary data.</text>
</comment>
<dbReference type="AlphaFoldDB" id="A0A419DC75"/>
<protein>
    <submittedName>
        <fullName evidence="2">Uncharacterized protein</fullName>
    </submittedName>
</protein>
<sequence length="81" mass="8719">MAQESGTRTVSWLCWESIILGIAALIVGFALMVLGVYHLDPPGYDPTSLLEEAVGVLAVSAGVYSIGNSRHTYTFEAEDEE</sequence>
<keyword evidence="1" id="KW-0812">Transmembrane</keyword>
<reference evidence="2 3" key="1">
    <citation type="journal article" date="2017" name="ISME J.">
        <title>Energy and carbon metabolisms in a deep terrestrial subsurface fluid microbial community.</title>
        <authorList>
            <person name="Momper L."/>
            <person name="Jungbluth S.P."/>
            <person name="Lee M.D."/>
            <person name="Amend J.P."/>
        </authorList>
    </citation>
    <scope>NUCLEOTIDE SEQUENCE [LARGE SCALE GENOMIC DNA]</scope>
    <source>
        <strain evidence="2">SURF_29</strain>
    </source>
</reference>
<name>A0A419DC75_9BACT</name>
<feature type="transmembrane region" description="Helical" evidence="1">
    <location>
        <begin position="49"/>
        <end position="67"/>
    </location>
</feature>
<dbReference type="Proteomes" id="UP000285655">
    <property type="component" value="Unassembled WGS sequence"/>
</dbReference>
<organism evidence="2 3">
    <name type="scientific">candidate division WS5 bacterium</name>
    <dbReference type="NCBI Taxonomy" id="2093353"/>
    <lineage>
        <taxon>Bacteria</taxon>
        <taxon>candidate division WS5</taxon>
    </lineage>
</organism>
<evidence type="ECO:0000313" key="3">
    <source>
        <dbReference type="Proteomes" id="UP000285655"/>
    </source>
</evidence>
<keyword evidence="1" id="KW-1133">Transmembrane helix</keyword>
<gene>
    <name evidence="2" type="ORF">C4544_04490</name>
</gene>